<reference evidence="3" key="4">
    <citation type="submission" date="2020-11" db="EMBL/GenBank/DDBJ databases">
        <title>Antibiotic susceptibility profiles of Pediococcus pentosaceus from various origins and their implications for the safety assessment of strains with food-technology applications.</title>
        <authorList>
            <person name="Shani N."/>
            <person name="Oberhaensli S."/>
            <person name="Arias E."/>
        </authorList>
    </citation>
    <scope>NUCLEOTIDE SEQUENCE</scope>
    <source>
        <strain evidence="3">FAM 19164</strain>
    </source>
</reference>
<accession>A0A379BRY8</accession>
<feature type="domain" description="Thoeris anti-defense 2-like" evidence="1">
    <location>
        <begin position="1"/>
        <end position="64"/>
    </location>
</feature>
<organism evidence="3 5">
    <name type="scientific">Pediococcus pentosaceus</name>
    <dbReference type="NCBI Taxonomy" id="1255"/>
    <lineage>
        <taxon>Bacteria</taxon>
        <taxon>Bacillati</taxon>
        <taxon>Bacillota</taxon>
        <taxon>Bacilli</taxon>
        <taxon>Lactobacillales</taxon>
        <taxon>Lactobacillaceae</taxon>
        <taxon>Pediococcus</taxon>
    </lineage>
</organism>
<reference evidence="2" key="1">
    <citation type="submission" date="2019-10" db="EMBL/GenBank/DDBJ databases">
        <authorList>
            <person name="Irmler S."/>
            <person name="Berthoud H."/>
            <person name="Roetschi A."/>
            <person name="Arias E."/>
            <person name="Shani N."/>
            <person name="Wuethrich D."/>
            <person name="Bruggmann R."/>
        </authorList>
    </citation>
    <scope>NUCLEOTIDE SEQUENCE</scope>
    <source>
        <strain evidence="2">FAM13073</strain>
    </source>
</reference>
<dbReference type="Proteomes" id="UP000743107">
    <property type="component" value="Unassembled WGS sequence"/>
</dbReference>
<dbReference type="EMBL" id="JADOFV010000001">
    <property type="protein sequence ID" value="MBF7126404.1"/>
    <property type="molecule type" value="Genomic_DNA"/>
</dbReference>
<dbReference type="AlphaFoldDB" id="A0A379BRY8"/>
<evidence type="ECO:0000313" key="4">
    <source>
        <dbReference type="Proteomes" id="UP000472573"/>
    </source>
</evidence>
<comment type="caution">
    <text evidence="3">The sequence shown here is derived from an EMBL/GenBank/DDBJ whole genome shotgun (WGS) entry which is preliminary data.</text>
</comment>
<dbReference type="Proteomes" id="UP000472573">
    <property type="component" value="Unassembled WGS sequence"/>
</dbReference>
<evidence type="ECO:0000313" key="3">
    <source>
        <dbReference type="EMBL" id="MBF7126404.1"/>
    </source>
</evidence>
<evidence type="ECO:0000313" key="2">
    <source>
        <dbReference type="EMBL" id="KAF0415131.1"/>
    </source>
</evidence>
<protein>
    <submittedName>
        <fullName evidence="3">DUF2829 domain-containing protein</fullName>
    </submittedName>
</protein>
<evidence type="ECO:0000313" key="5">
    <source>
        <dbReference type="Proteomes" id="UP000743107"/>
    </source>
</evidence>
<dbReference type="InterPro" id="IPR021361">
    <property type="entry name" value="Tad2-like_dom"/>
</dbReference>
<proteinExistence type="predicted"/>
<dbReference type="Pfam" id="PF11195">
    <property type="entry name" value="Tad2-like"/>
    <property type="match status" value="1"/>
</dbReference>
<reference evidence="2" key="2">
    <citation type="submission" date="2019-12" db="EMBL/GenBank/DDBJ databases">
        <title>SpeciesPrimer: A bioinformatics pipeline dedicated to the design of qPCR primers for the quantification of bacterial species.</title>
        <authorList>
            <person name="Dreier M."/>
            <person name="Berthoud H."/>
            <person name="Shani N."/>
            <person name="Wechsler D."/>
            <person name="Junier P."/>
        </authorList>
    </citation>
    <scope>NUCLEOTIDE SEQUENCE</scope>
    <source>
        <strain evidence="2">FAM13073</strain>
    </source>
</reference>
<keyword evidence="4" id="KW-1185">Reference proteome</keyword>
<dbReference type="RefSeq" id="WP_060743634.1">
    <property type="nucleotide sequence ID" value="NZ_CAKMAM010000001.1"/>
</dbReference>
<evidence type="ECO:0000259" key="1">
    <source>
        <dbReference type="Pfam" id="PF11195"/>
    </source>
</evidence>
<name>A0A379BRY8_PEDPE</name>
<gene>
    <name evidence="2" type="ORF">GBO79_02080</name>
    <name evidence="3" type="ORF">ITQ97_00940</name>
</gene>
<reference evidence="4" key="3">
    <citation type="submission" date="2020-03" db="EMBL/GenBank/DDBJ databases">
        <title>SpeciesPrimer: A bioinformatics pipeline dedicated to the design of qPCR primers for the quantification of bacterial species.</title>
        <authorList>
            <person name="Dreier M."/>
            <person name="Berthoud H."/>
            <person name="Shani N."/>
            <person name="Wechsler D."/>
            <person name="Junier P."/>
        </authorList>
    </citation>
    <scope>NUCLEOTIDE SEQUENCE [LARGE SCALE GENOMIC DNA]</scope>
    <source>
        <strain evidence="4">FAM13073</strain>
    </source>
</reference>
<sequence length="66" mass="7840">MNIQEAVKQSLKTGKQFYRKSEGDQLTFEVSKSNRCIDIYRNGEKISGWWNPRDNDLMANDWKIKE</sequence>
<dbReference type="EMBL" id="WENB01000001">
    <property type="protein sequence ID" value="KAF0415131.1"/>
    <property type="molecule type" value="Genomic_DNA"/>
</dbReference>